<feature type="domain" description="SWIM-type" evidence="2">
    <location>
        <begin position="300"/>
        <end position="316"/>
    </location>
</feature>
<dbReference type="AlphaFoldDB" id="A0A6P6TVJ4"/>
<feature type="region of interest" description="Disordered" evidence="1">
    <location>
        <begin position="483"/>
        <end position="517"/>
    </location>
</feature>
<feature type="domain" description="MULE transposase" evidence="3">
    <location>
        <begin position="78"/>
        <end position="174"/>
    </location>
</feature>
<reference evidence="4" key="1">
    <citation type="journal article" date="2025" name="Foods">
        <title>Unveiling the Microbial Signatures of Arabica Coffee Cherries: Insights into Ripeness Specific Diversity, Functional Traits, and Implications for Quality and Safety.</title>
        <authorList>
            <consortium name="RefSeq"/>
            <person name="Tenea G.N."/>
            <person name="Cifuentes V."/>
            <person name="Reyes P."/>
            <person name="Cevallos-Vallejos M."/>
        </authorList>
    </citation>
    <scope>NUCLEOTIDE SEQUENCE [LARGE SCALE GENOMIC DNA]</scope>
</reference>
<gene>
    <name evidence="5" type="primary">LOC113704670</name>
</gene>
<dbReference type="PANTHER" id="PTHR31973">
    <property type="entry name" value="POLYPROTEIN, PUTATIVE-RELATED"/>
    <property type="match status" value="1"/>
</dbReference>
<dbReference type="OrthoDB" id="687700at2759"/>
<dbReference type="InterPro" id="IPR018289">
    <property type="entry name" value="MULE_transposase_dom"/>
</dbReference>
<feature type="compositionally biased region" description="Polar residues" evidence="1">
    <location>
        <begin position="404"/>
        <end position="430"/>
    </location>
</feature>
<keyword evidence="4" id="KW-1185">Reference proteome</keyword>
<dbReference type="Proteomes" id="UP001652660">
    <property type="component" value="Chromosome 5c"/>
</dbReference>
<feature type="compositionally biased region" description="Polar residues" evidence="1">
    <location>
        <begin position="490"/>
        <end position="517"/>
    </location>
</feature>
<evidence type="ECO:0000259" key="2">
    <source>
        <dbReference type="Pfam" id="PF04434"/>
    </source>
</evidence>
<accession>A0A6P6TVJ4</accession>
<dbReference type="RefSeq" id="XP_027082353.1">
    <property type="nucleotide sequence ID" value="XM_027226552.1"/>
</dbReference>
<name>A0A6P6TVJ4_COFAR</name>
<evidence type="ECO:0000313" key="4">
    <source>
        <dbReference type="Proteomes" id="UP001652660"/>
    </source>
</evidence>
<evidence type="ECO:0008006" key="6">
    <source>
        <dbReference type="Google" id="ProtNLM"/>
    </source>
</evidence>
<dbReference type="GO" id="GO:0008270">
    <property type="term" value="F:zinc ion binding"/>
    <property type="evidence" value="ECO:0007669"/>
    <property type="project" value="InterPro"/>
</dbReference>
<sequence length="517" mass="58036">MQLYRAKQKAQDIIDGSHGDSYSLLPKYCVMIMNTNPGSIAKIQFEMTLGSAVPSVKRMFVGLDALKKGFFGGCLPFIGFDGCHLKGPYGGVLLSAIGLDGNNGLYPIAYAIVESENKESWMFFFEWLAAMLDDFRRDRPWTFMTDRQKGLIEAINSKVPWAVNRKCCRHIYSNFRGHFPGVMLRQLFWQASRAYTEVNFKEAMAKIKDLKPAAHEWLEKIPYHLWSRHAFPTDLKNDHITNNIVESFNHWIGDLRGKNVLTLLDNIRSKLMSRLLKRFEKGCLYKNNVVSNVKNRLNVWNLSGIPCKHATAVLINKREDLESYCDFSKTKEFYIRAYNEVIHPIPDVKFWPPIEVNPSKVLPPVFRRKAGRPRKARRREQGEAPTIGQGKRSSTLNGMEPRVSTGTSIPTSTYCPTQESVTLPAGSTQPPIEVSQGESNTRHVALSQTPEEMFGSSRASNLPGKNLAAIVIGRRSVAGNNNGGSILGSIPTSAQPRPTSTLPATSEKNSQSKYAMF</sequence>
<evidence type="ECO:0000259" key="3">
    <source>
        <dbReference type="Pfam" id="PF10551"/>
    </source>
</evidence>
<evidence type="ECO:0000313" key="5">
    <source>
        <dbReference type="RefSeq" id="XP_027082353.1"/>
    </source>
</evidence>
<proteinExistence type="predicted"/>
<feature type="region of interest" description="Disordered" evidence="1">
    <location>
        <begin position="368"/>
        <end position="443"/>
    </location>
</feature>
<dbReference type="Pfam" id="PF10551">
    <property type="entry name" value="MULE"/>
    <property type="match status" value="1"/>
</dbReference>
<organism evidence="4 5">
    <name type="scientific">Coffea arabica</name>
    <name type="common">Arabian coffee</name>
    <dbReference type="NCBI Taxonomy" id="13443"/>
    <lineage>
        <taxon>Eukaryota</taxon>
        <taxon>Viridiplantae</taxon>
        <taxon>Streptophyta</taxon>
        <taxon>Embryophyta</taxon>
        <taxon>Tracheophyta</taxon>
        <taxon>Spermatophyta</taxon>
        <taxon>Magnoliopsida</taxon>
        <taxon>eudicotyledons</taxon>
        <taxon>Gunneridae</taxon>
        <taxon>Pentapetalae</taxon>
        <taxon>asterids</taxon>
        <taxon>lamiids</taxon>
        <taxon>Gentianales</taxon>
        <taxon>Rubiaceae</taxon>
        <taxon>Ixoroideae</taxon>
        <taxon>Gardenieae complex</taxon>
        <taxon>Bertiereae - Coffeeae clade</taxon>
        <taxon>Coffeeae</taxon>
        <taxon>Coffea</taxon>
    </lineage>
</organism>
<dbReference type="GeneID" id="113704670"/>
<protein>
    <recommendedName>
        <fullName evidence="6">MULE transposase domain-containing protein</fullName>
    </recommendedName>
</protein>
<dbReference type="InterPro" id="IPR007527">
    <property type="entry name" value="Znf_SWIM"/>
</dbReference>
<reference evidence="5" key="2">
    <citation type="submission" date="2025-08" db="UniProtKB">
        <authorList>
            <consortium name="RefSeq"/>
        </authorList>
    </citation>
    <scope>IDENTIFICATION</scope>
    <source>
        <tissue evidence="5">Leaves</tissue>
    </source>
</reference>
<evidence type="ECO:0000256" key="1">
    <source>
        <dbReference type="SAM" id="MobiDB-lite"/>
    </source>
</evidence>
<feature type="compositionally biased region" description="Basic residues" evidence="1">
    <location>
        <begin position="368"/>
        <end position="378"/>
    </location>
</feature>
<dbReference type="PANTHER" id="PTHR31973:SF187">
    <property type="entry name" value="MUTATOR TRANSPOSASE MUDRA PROTEIN"/>
    <property type="match status" value="1"/>
</dbReference>
<dbReference type="Pfam" id="PF04434">
    <property type="entry name" value="SWIM"/>
    <property type="match status" value="1"/>
</dbReference>